<dbReference type="InterPro" id="IPR050819">
    <property type="entry name" value="Tripeptidyl-peptidase_I"/>
</dbReference>
<sequence>MKFLVIATVVTFFSPALSAPASNYVVHQKRQIGDSNWAPSDIKLDGRMLLPISIGLSQRNLDKTHDFLMGVSDPDSPDYAKHWTVDQVTDAFAPSRETINGVKQWLANHGISESRIEISKSSSWIMFNSTIEEAETLMQTKYQVYEHPKTKKPHVACEEYSVPIEIKEYIDFITPTIGFDAYLTNPEKVRTHMKRSDGSYPQRAPSPKRDGAGGQPQNGAKPGPSVVQINDTTPKPGVVGGAKFGTLPIPHGSSPDVSASALSYCSSWISPDCLRALYGFPIGSVAKSSFGVYEDGAQSYLQSDLNGFYAGLAINVPLGTPPIFGSIDGGVANVYDPNNNLEANLDLQYAIALVWPQKVTVYQTGDRIEGGSFNNFLDAIDGSYCTYGGGDLKGYDSIYPDPSAGGYKGAKNCGGFAPTAVISVSYGGPEAIYPAAYMERQCTEYAKLGLMGVTMVYSSGDNGVASHGDQCCYYNDCYGGYMNQPGTGGGFSPQFPVTCPYITAVGATQIVPGASVTSPEIACETVIHSGGGFSNYFAIPSYQTSAVGTYFKKHPPPYSYLYYNNSGKSRGYPDIAANGANYMCAIDGYWQELYGTSASAPTVGSIITLINEQRALAGKKSVGFINPVLYANPSAMNDITSGNNPGCLTNGFSAVAGWDPVTGLGTPNYPKLLKAFMALP</sequence>
<name>A0A194X0K9_MOLSC</name>
<feature type="region of interest" description="Disordered" evidence="12">
    <location>
        <begin position="192"/>
        <end position="232"/>
    </location>
</feature>
<dbReference type="PROSITE" id="PS51695">
    <property type="entry name" value="SEDOLISIN"/>
    <property type="match status" value="1"/>
</dbReference>
<evidence type="ECO:0000256" key="2">
    <source>
        <dbReference type="ARBA" id="ARBA00002451"/>
    </source>
</evidence>
<keyword evidence="7 11" id="KW-0378">Hydrolase</keyword>
<evidence type="ECO:0000256" key="13">
    <source>
        <dbReference type="SAM" id="SignalP"/>
    </source>
</evidence>
<feature type="active site" description="Charge relay system" evidence="11">
    <location>
        <position position="346"/>
    </location>
</feature>
<organism evidence="15 16">
    <name type="scientific">Mollisia scopiformis</name>
    <name type="common">Conifer needle endophyte fungus</name>
    <name type="synonym">Phialocephala scopiformis</name>
    <dbReference type="NCBI Taxonomy" id="149040"/>
    <lineage>
        <taxon>Eukaryota</taxon>
        <taxon>Fungi</taxon>
        <taxon>Dikarya</taxon>
        <taxon>Ascomycota</taxon>
        <taxon>Pezizomycotina</taxon>
        <taxon>Leotiomycetes</taxon>
        <taxon>Helotiales</taxon>
        <taxon>Mollisiaceae</taxon>
        <taxon>Mollisia</taxon>
    </lineage>
</organism>
<evidence type="ECO:0000256" key="4">
    <source>
        <dbReference type="ARBA" id="ARBA00012462"/>
    </source>
</evidence>
<keyword evidence="6 11" id="KW-0479">Metal-binding</keyword>
<dbReference type="InterPro" id="IPR015366">
    <property type="entry name" value="S53_propep"/>
</dbReference>
<feature type="domain" description="Peptidase S53" evidence="14">
    <location>
        <begin position="268"/>
        <end position="679"/>
    </location>
</feature>
<feature type="binding site" evidence="11">
    <location>
        <position position="639"/>
    </location>
    <ligand>
        <name>Ca(2+)</name>
        <dbReference type="ChEBI" id="CHEBI:29108"/>
    </ligand>
</feature>
<dbReference type="InterPro" id="IPR030400">
    <property type="entry name" value="Sedolisin_dom"/>
</dbReference>
<dbReference type="Proteomes" id="UP000070700">
    <property type="component" value="Unassembled WGS sequence"/>
</dbReference>
<feature type="binding site" evidence="11">
    <location>
        <position position="657"/>
    </location>
    <ligand>
        <name>Ca(2+)</name>
        <dbReference type="ChEBI" id="CHEBI:29108"/>
    </ligand>
</feature>
<accession>A0A194X0K9</accession>
<comment type="subcellular location">
    <subcellularLocation>
        <location evidence="3">Secreted</location>
        <location evidence="3">Extracellular space</location>
    </subcellularLocation>
</comment>
<evidence type="ECO:0000256" key="10">
    <source>
        <dbReference type="ARBA" id="ARBA00023145"/>
    </source>
</evidence>
<dbReference type="OrthoDB" id="409122at2759"/>
<protein>
    <recommendedName>
        <fullName evidence="4">tripeptidyl-peptidase II</fullName>
        <ecNumber evidence="4">3.4.14.10</ecNumber>
    </recommendedName>
</protein>
<dbReference type="GO" id="GO:0008240">
    <property type="term" value="F:tripeptidyl-peptidase activity"/>
    <property type="evidence" value="ECO:0007669"/>
    <property type="project" value="UniProtKB-EC"/>
</dbReference>
<dbReference type="RefSeq" id="XP_018068086.1">
    <property type="nucleotide sequence ID" value="XM_018212119.1"/>
</dbReference>
<gene>
    <name evidence="15" type="ORF">LY89DRAFT_650703</name>
</gene>
<feature type="active site" description="Charge relay system" evidence="11">
    <location>
        <position position="597"/>
    </location>
</feature>
<feature type="binding site" evidence="11">
    <location>
        <position position="659"/>
    </location>
    <ligand>
        <name>Ca(2+)</name>
        <dbReference type="ChEBI" id="CHEBI:29108"/>
    </ligand>
</feature>
<feature type="active site" description="Charge relay system" evidence="11">
    <location>
        <position position="342"/>
    </location>
</feature>
<evidence type="ECO:0000256" key="6">
    <source>
        <dbReference type="ARBA" id="ARBA00022723"/>
    </source>
</evidence>
<comment type="cofactor">
    <cofactor evidence="11">
        <name>Ca(2+)</name>
        <dbReference type="ChEBI" id="CHEBI:29108"/>
    </cofactor>
    <text evidence="11">Binds 1 Ca(2+) ion per subunit.</text>
</comment>
<reference evidence="15 16" key="1">
    <citation type="submission" date="2015-10" db="EMBL/GenBank/DDBJ databases">
        <title>Full genome of DAOMC 229536 Phialocephala scopiformis, a fungal endophyte of spruce producing the potent anti-insectan compound rugulosin.</title>
        <authorList>
            <consortium name="DOE Joint Genome Institute"/>
            <person name="Walker A.K."/>
            <person name="Frasz S.L."/>
            <person name="Seifert K.A."/>
            <person name="Miller J.D."/>
            <person name="Mondo S.J."/>
            <person name="Labutti K."/>
            <person name="Lipzen A."/>
            <person name="Dockter R."/>
            <person name="Kennedy M."/>
            <person name="Grigoriev I.V."/>
            <person name="Spatafora J.W."/>
        </authorList>
    </citation>
    <scope>NUCLEOTIDE SEQUENCE [LARGE SCALE GENOMIC DNA]</scope>
    <source>
        <strain evidence="15 16">CBS 120377</strain>
    </source>
</reference>
<dbReference type="InParanoid" id="A0A194X0K9"/>
<proteinExistence type="predicted"/>
<dbReference type="InterPro" id="IPR000209">
    <property type="entry name" value="Peptidase_S8/S53_dom"/>
</dbReference>
<keyword evidence="5 11" id="KW-0645">Protease</keyword>
<dbReference type="Pfam" id="PF09286">
    <property type="entry name" value="Pro-kuma_activ"/>
    <property type="match status" value="1"/>
</dbReference>
<dbReference type="GeneID" id="28821845"/>
<dbReference type="SMART" id="SM00944">
    <property type="entry name" value="Pro-kuma_activ"/>
    <property type="match status" value="1"/>
</dbReference>
<dbReference type="GO" id="GO:0006508">
    <property type="term" value="P:proteolysis"/>
    <property type="evidence" value="ECO:0007669"/>
    <property type="project" value="UniProtKB-KW"/>
</dbReference>
<evidence type="ECO:0000256" key="1">
    <source>
        <dbReference type="ARBA" id="ARBA00001910"/>
    </source>
</evidence>
<evidence type="ECO:0000256" key="11">
    <source>
        <dbReference type="PROSITE-ProRule" id="PRU01032"/>
    </source>
</evidence>
<evidence type="ECO:0000256" key="12">
    <source>
        <dbReference type="SAM" id="MobiDB-lite"/>
    </source>
</evidence>
<dbReference type="PANTHER" id="PTHR14218:SF19">
    <property type="entry name" value="SERINE PROTEASE AORO, PUTATIVE (AFU_ORTHOLOGUE AFUA_6G10250)-RELATED"/>
    <property type="match status" value="1"/>
</dbReference>
<keyword evidence="8 11" id="KW-0720">Serine protease</keyword>
<dbReference type="GO" id="GO:0004252">
    <property type="term" value="F:serine-type endopeptidase activity"/>
    <property type="evidence" value="ECO:0007669"/>
    <property type="project" value="UniProtKB-UniRule"/>
</dbReference>
<dbReference type="PANTHER" id="PTHR14218">
    <property type="entry name" value="PROTEASE S8 TRIPEPTIDYL PEPTIDASE I CLN2"/>
    <property type="match status" value="1"/>
</dbReference>
<keyword evidence="10" id="KW-0865">Zymogen</keyword>
<comment type="catalytic activity">
    <reaction evidence="1">
        <text>Release of an N-terminal tripeptide from a polypeptide.</text>
        <dbReference type="EC" id="3.4.14.10"/>
    </reaction>
</comment>
<dbReference type="AlphaFoldDB" id="A0A194X0K9"/>
<dbReference type="CDD" id="cd04056">
    <property type="entry name" value="Peptidases_S53"/>
    <property type="match status" value="1"/>
</dbReference>
<dbReference type="SUPFAM" id="SSF54897">
    <property type="entry name" value="Protease propeptides/inhibitors"/>
    <property type="match status" value="1"/>
</dbReference>
<evidence type="ECO:0000256" key="5">
    <source>
        <dbReference type="ARBA" id="ARBA00022670"/>
    </source>
</evidence>
<keyword evidence="13" id="KW-0732">Signal</keyword>
<comment type="function">
    <text evidence="2">Secreted tripeptidyl-peptidase which degrades proteins at acidic pHs and is involved in virulence.</text>
</comment>
<evidence type="ECO:0000256" key="3">
    <source>
        <dbReference type="ARBA" id="ARBA00004239"/>
    </source>
</evidence>
<feature type="binding site" evidence="11">
    <location>
        <position position="638"/>
    </location>
    <ligand>
        <name>Ca(2+)</name>
        <dbReference type="ChEBI" id="CHEBI:29108"/>
    </ligand>
</feature>
<evidence type="ECO:0000256" key="7">
    <source>
        <dbReference type="ARBA" id="ARBA00022801"/>
    </source>
</evidence>
<keyword evidence="16" id="KW-1185">Reference proteome</keyword>
<feature type="signal peptide" evidence="13">
    <location>
        <begin position="1"/>
        <end position="18"/>
    </location>
</feature>
<dbReference type="KEGG" id="psco:LY89DRAFT_650703"/>
<dbReference type="EMBL" id="KQ947421">
    <property type="protein sequence ID" value="KUJ13731.1"/>
    <property type="molecule type" value="Genomic_DNA"/>
</dbReference>
<evidence type="ECO:0000256" key="9">
    <source>
        <dbReference type="ARBA" id="ARBA00022837"/>
    </source>
</evidence>
<dbReference type="SUPFAM" id="SSF52743">
    <property type="entry name" value="Subtilisin-like"/>
    <property type="match status" value="1"/>
</dbReference>
<evidence type="ECO:0000313" key="16">
    <source>
        <dbReference type="Proteomes" id="UP000070700"/>
    </source>
</evidence>
<keyword evidence="9 11" id="KW-0106">Calcium</keyword>
<dbReference type="Pfam" id="PF00082">
    <property type="entry name" value="Peptidase_S8"/>
    <property type="match status" value="1"/>
</dbReference>
<evidence type="ECO:0000259" key="14">
    <source>
        <dbReference type="PROSITE" id="PS51695"/>
    </source>
</evidence>
<dbReference type="GO" id="GO:0046872">
    <property type="term" value="F:metal ion binding"/>
    <property type="evidence" value="ECO:0007669"/>
    <property type="project" value="UniProtKB-UniRule"/>
</dbReference>
<dbReference type="EC" id="3.4.14.10" evidence="4"/>
<feature type="chain" id="PRO_5008267688" description="tripeptidyl-peptidase II" evidence="13">
    <location>
        <begin position="19"/>
        <end position="680"/>
    </location>
</feature>
<dbReference type="InterPro" id="IPR036852">
    <property type="entry name" value="Peptidase_S8/S53_dom_sf"/>
</dbReference>
<dbReference type="STRING" id="149040.A0A194X0K9"/>
<evidence type="ECO:0000256" key="8">
    <source>
        <dbReference type="ARBA" id="ARBA00022825"/>
    </source>
</evidence>
<evidence type="ECO:0000313" key="15">
    <source>
        <dbReference type="EMBL" id="KUJ13731.1"/>
    </source>
</evidence>
<dbReference type="Gene3D" id="3.40.50.200">
    <property type="entry name" value="Peptidase S8/S53 domain"/>
    <property type="match status" value="1"/>
</dbReference>
<dbReference type="GO" id="GO:0005576">
    <property type="term" value="C:extracellular region"/>
    <property type="evidence" value="ECO:0007669"/>
    <property type="project" value="UniProtKB-SubCell"/>
</dbReference>
<dbReference type="CDD" id="cd11377">
    <property type="entry name" value="Pro-peptidase_S53"/>
    <property type="match status" value="1"/>
</dbReference>